<protein>
    <submittedName>
        <fullName evidence="2">Uncharacterized protein</fullName>
    </submittedName>
</protein>
<reference evidence="3" key="1">
    <citation type="journal article" date="2019" name="Gigascience">
        <title>De novo genome assembly of the endangered Acer yangbiense, a plant species with extremely small populations endemic to Yunnan Province, China.</title>
        <authorList>
            <person name="Yang J."/>
            <person name="Wariss H.M."/>
            <person name="Tao L."/>
            <person name="Zhang R."/>
            <person name="Yun Q."/>
            <person name="Hollingsworth P."/>
            <person name="Dao Z."/>
            <person name="Luo G."/>
            <person name="Guo H."/>
            <person name="Ma Y."/>
            <person name="Sun W."/>
        </authorList>
    </citation>
    <scope>NUCLEOTIDE SEQUENCE [LARGE SCALE GENOMIC DNA]</scope>
    <source>
        <strain evidence="3">cv. Malutang</strain>
    </source>
</reference>
<comment type="caution">
    <text evidence="2">The sequence shown here is derived from an EMBL/GenBank/DDBJ whole genome shotgun (WGS) entry which is preliminary data.</text>
</comment>
<feature type="signal peptide" evidence="1">
    <location>
        <begin position="1"/>
        <end position="25"/>
    </location>
</feature>
<dbReference type="PANTHER" id="PTHR34458:SF5">
    <property type="entry name" value="POLLEN OLE E 1 ALLERGEN AND EXTENSIN FAMILY PROTEIN"/>
    <property type="match status" value="1"/>
</dbReference>
<dbReference type="Proteomes" id="UP000323000">
    <property type="component" value="Unassembled WGS sequence"/>
</dbReference>
<keyword evidence="3" id="KW-1185">Reference proteome</keyword>
<keyword evidence="1" id="KW-0732">Signal</keyword>
<evidence type="ECO:0000313" key="3">
    <source>
        <dbReference type="Proteomes" id="UP000323000"/>
    </source>
</evidence>
<dbReference type="AlphaFoldDB" id="A0A5C7GPE5"/>
<dbReference type="OrthoDB" id="905355at2759"/>
<evidence type="ECO:0000313" key="2">
    <source>
        <dbReference type="EMBL" id="TXG46498.1"/>
    </source>
</evidence>
<dbReference type="PANTHER" id="PTHR34458">
    <property type="entry name" value="POLLEN OLE E 1 ALLERGEN AND EXTENSIN FAMILY PROTEIN-RELATED"/>
    <property type="match status" value="1"/>
</dbReference>
<evidence type="ECO:0000256" key="1">
    <source>
        <dbReference type="SAM" id="SignalP"/>
    </source>
</evidence>
<proteinExistence type="predicted"/>
<feature type="chain" id="PRO_5023064927" evidence="1">
    <location>
        <begin position="26"/>
        <end position="155"/>
    </location>
</feature>
<dbReference type="InterPro" id="IPR040404">
    <property type="entry name" value="Phylloplanin-like"/>
</dbReference>
<dbReference type="EMBL" id="VAHF01000099">
    <property type="protein sequence ID" value="TXG46498.1"/>
    <property type="molecule type" value="Genomic_DNA"/>
</dbReference>
<organism evidence="2 3">
    <name type="scientific">Acer yangbiense</name>
    <dbReference type="NCBI Taxonomy" id="1000413"/>
    <lineage>
        <taxon>Eukaryota</taxon>
        <taxon>Viridiplantae</taxon>
        <taxon>Streptophyta</taxon>
        <taxon>Embryophyta</taxon>
        <taxon>Tracheophyta</taxon>
        <taxon>Spermatophyta</taxon>
        <taxon>Magnoliopsida</taxon>
        <taxon>eudicotyledons</taxon>
        <taxon>Gunneridae</taxon>
        <taxon>Pentapetalae</taxon>
        <taxon>rosids</taxon>
        <taxon>malvids</taxon>
        <taxon>Sapindales</taxon>
        <taxon>Sapindaceae</taxon>
        <taxon>Hippocastanoideae</taxon>
        <taxon>Acereae</taxon>
        <taxon>Acer</taxon>
    </lineage>
</organism>
<gene>
    <name evidence="2" type="ORF">EZV62_028003</name>
</gene>
<sequence>MALNLKSLLFVSLFIALVAAPIAEATVPIRLIQIQGSVFCNLNGTMLVNGIASPPFSNALVQLRCGPANLIVSFAITDRDGVFSNLAVFPPNLSLTSLLSTCNLLVNTPLSRCNSTLPSVGRLRSPIRFIGNVTLGLNNILNVTIVGPVGFTLVA</sequence>
<accession>A0A5C7GPE5</accession>
<name>A0A5C7GPE5_9ROSI</name>